<protein>
    <submittedName>
        <fullName evidence="6">39S ribosomal protein L20, mitochondrial-like</fullName>
    </submittedName>
</protein>
<dbReference type="GeneID" id="106475110"/>
<dbReference type="PRINTS" id="PR00062">
    <property type="entry name" value="RIBOSOMALL20"/>
</dbReference>
<dbReference type="RefSeq" id="XP_013791263.1">
    <property type="nucleotide sequence ID" value="XM_013935809.2"/>
</dbReference>
<dbReference type="Pfam" id="PF00453">
    <property type="entry name" value="Ribosomal_L20"/>
    <property type="match status" value="1"/>
</dbReference>
<comment type="similarity">
    <text evidence="1 4">Belongs to the bacterial ribosomal protein bL20 family.</text>
</comment>
<keyword evidence="5" id="KW-1185">Reference proteome</keyword>
<dbReference type="PANTHER" id="PTHR10986">
    <property type="entry name" value="39S RIBOSOMAL PROTEIN L20"/>
    <property type="match status" value="1"/>
</dbReference>
<reference evidence="6" key="1">
    <citation type="submission" date="2025-08" db="UniProtKB">
        <authorList>
            <consortium name="RefSeq"/>
        </authorList>
    </citation>
    <scope>IDENTIFICATION</scope>
    <source>
        <tissue evidence="6">Muscle</tissue>
    </source>
</reference>
<dbReference type="SUPFAM" id="SSF74731">
    <property type="entry name" value="Ribosomal protein L20"/>
    <property type="match status" value="1"/>
</dbReference>
<name>A0ABM1BYU6_LIMPO</name>
<organism evidence="5 6">
    <name type="scientific">Limulus polyphemus</name>
    <name type="common">Atlantic horseshoe crab</name>
    <dbReference type="NCBI Taxonomy" id="6850"/>
    <lineage>
        <taxon>Eukaryota</taxon>
        <taxon>Metazoa</taxon>
        <taxon>Ecdysozoa</taxon>
        <taxon>Arthropoda</taxon>
        <taxon>Chelicerata</taxon>
        <taxon>Merostomata</taxon>
        <taxon>Xiphosura</taxon>
        <taxon>Limulidae</taxon>
        <taxon>Limulus</taxon>
    </lineage>
</organism>
<gene>
    <name evidence="6" type="primary">LOC106475110</name>
</gene>
<dbReference type="Gene3D" id="1.10.1900.20">
    <property type="entry name" value="Ribosomal protein L20"/>
    <property type="match status" value="1"/>
</dbReference>
<evidence type="ECO:0000313" key="5">
    <source>
        <dbReference type="Proteomes" id="UP000694941"/>
    </source>
</evidence>
<sequence>MVFLSFVNCMRVKGPDKFWKRRQILKLAAHFYGRKRNCYSIAIRSVQKALQHAAYGRKVKKLERINLWKERITAACEELNIPYPLLMENLARCDIALSKKTLADLAIWEPRTFKCLTQIAAAKNQSYPPTVKAALQPPPEGVITRGML</sequence>
<evidence type="ECO:0000313" key="6">
    <source>
        <dbReference type="RefSeq" id="XP_013791263.1"/>
    </source>
</evidence>
<dbReference type="InterPro" id="IPR035566">
    <property type="entry name" value="Ribosomal_protein_bL20_C"/>
</dbReference>
<dbReference type="NCBIfam" id="TIGR01032">
    <property type="entry name" value="rplT_bact"/>
    <property type="match status" value="1"/>
</dbReference>
<dbReference type="Proteomes" id="UP000694941">
    <property type="component" value="Unplaced"/>
</dbReference>
<evidence type="ECO:0000256" key="2">
    <source>
        <dbReference type="ARBA" id="ARBA00022980"/>
    </source>
</evidence>
<keyword evidence="3 4" id="KW-0687">Ribonucleoprotein</keyword>
<proteinExistence type="inferred from homology"/>
<evidence type="ECO:0000256" key="4">
    <source>
        <dbReference type="RuleBase" id="RU000561"/>
    </source>
</evidence>
<accession>A0ABM1BYU6</accession>
<dbReference type="Gene3D" id="6.10.160.10">
    <property type="match status" value="1"/>
</dbReference>
<evidence type="ECO:0000256" key="3">
    <source>
        <dbReference type="ARBA" id="ARBA00023274"/>
    </source>
</evidence>
<evidence type="ECO:0000256" key="1">
    <source>
        <dbReference type="ARBA" id="ARBA00007698"/>
    </source>
</evidence>
<keyword evidence="2 4" id="KW-0689">Ribosomal protein</keyword>
<dbReference type="InterPro" id="IPR005813">
    <property type="entry name" value="Ribosomal_bL20"/>
</dbReference>